<evidence type="ECO:0000313" key="3">
    <source>
        <dbReference type="Proteomes" id="UP001153076"/>
    </source>
</evidence>
<reference evidence="2" key="1">
    <citation type="submission" date="2022-04" db="EMBL/GenBank/DDBJ databases">
        <title>Carnegiea gigantea Genome sequencing and assembly v2.</title>
        <authorList>
            <person name="Copetti D."/>
            <person name="Sanderson M.J."/>
            <person name="Burquez A."/>
            <person name="Wojciechowski M.F."/>
        </authorList>
    </citation>
    <scope>NUCLEOTIDE SEQUENCE</scope>
    <source>
        <strain evidence="2">SGP5-SGP5p</strain>
        <tissue evidence="2">Aerial part</tissue>
    </source>
</reference>
<feature type="region of interest" description="Disordered" evidence="1">
    <location>
        <begin position="28"/>
        <end position="53"/>
    </location>
</feature>
<dbReference type="EMBL" id="JAKOGI010000800">
    <property type="protein sequence ID" value="KAJ8430372.1"/>
    <property type="molecule type" value="Genomic_DNA"/>
</dbReference>
<evidence type="ECO:0000256" key="1">
    <source>
        <dbReference type="SAM" id="MobiDB-lite"/>
    </source>
</evidence>
<evidence type="ECO:0000313" key="2">
    <source>
        <dbReference type="EMBL" id="KAJ8430372.1"/>
    </source>
</evidence>
<dbReference type="Proteomes" id="UP001153076">
    <property type="component" value="Unassembled WGS sequence"/>
</dbReference>
<name>A0A9Q1JSU5_9CARY</name>
<organism evidence="2 3">
    <name type="scientific">Carnegiea gigantea</name>
    <dbReference type="NCBI Taxonomy" id="171969"/>
    <lineage>
        <taxon>Eukaryota</taxon>
        <taxon>Viridiplantae</taxon>
        <taxon>Streptophyta</taxon>
        <taxon>Embryophyta</taxon>
        <taxon>Tracheophyta</taxon>
        <taxon>Spermatophyta</taxon>
        <taxon>Magnoliopsida</taxon>
        <taxon>eudicotyledons</taxon>
        <taxon>Gunneridae</taxon>
        <taxon>Pentapetalae</taxon>
        <taxon>Caryophyllales</taxon>
        <taxon>Cactineae</taxon>
        <taxon>Cactaceae</taxon>
        <taxon>Cactoideae</taxon>
        <taxon>Echinocereeae</taxon>
        <taxon>Carnegiea</taxon>
    </lineage>
</organism>
<comment type="caution">
    <text evidence="2">The sequence shown here is derived from an EMBL/GenBank/DDBJ whole genome shotgun (WGS) entry which is preliminary data.</text>
</comment>
<proteinExistence type="predicted"/>
<accession>A0A9Q1JSU5</accession>
<keyword evidence="3" id="KW-1185">Reference proteome</keyword>
<sequence>MDGAAIEVGVNTQTVVLTPVVEKGDTETYAADATGKEEEIGSDGYGVEGSSEGKKYRNKREGVFRPWQNKRESSCRAKKGSREAFRVNRYALVPCEVMLLPASIEQYSPSFFSLLDPRCLALWLVLPHNPWNLDPSFIPSSFLASQFSLSHNCTSLAFLLSQLLFLLAPLFSQSHSPLLLTIAPSSSTLASCFLHSHLSPSLTGDFSLRATFDSQSLVTATSSVHVIPPQVNLDYLRGDVLNMN</sequence>
<dbReference type="AlphaFoldDB" id="A0A9Q1JSU5"/>
<protein>
    <submittedName>
        <fullName evidence="2">Uncharacterized protein</fullName>
    </submittedName>
</protein>
<gene>
    <name evidence="2" type="ORF">Cgig2_027011</name>
</gene>